<keyword evidence="2" id="KW-0378">Hydrolase</keyword>
<dbReference type="GO" id="GO:0006508">
    <property type="term" value="P:proteolysis"/>
    <property type="evidence" value="ECO:0007669"/>
    <property type="project" value="UniProtKB-KW"/>
</dbReference>
<dbReference type="InterPro" id="IPR010321">
    <property type="entry name" value="DUF922"/>
</dbReference>
<evidence type="ECO:0000313" key="2">
    <source>
        <dbReference type="EMBL" id="NJC42386.1"/>
    </source>
</evidence>
<name>A0A7X5YLZ0_9CAUL</name>
<sequence length="204" mass="22076">MPMLFLIAGLMLADPQAAPLATAGGEGAPPPVTSPSLAAAAPELAALPGVVLVGYPVDGRSPRAIRDSINDRRPRLPQGEAFDARTDWRYQTQWKGGAGGCDPATAEVDMTVIVTLPELTTRDALDRREREQWDRYYKALIGHEHNHVRIALAAAEQMRTYMRAAPDCASMQAVQRQIGASIQPANDAYDESTRHGRSEGATYP</sequence>
<dbReference type="GO" id="GO:0008233">
    <property type="term" value="F:peptidase activity"/>
    <property type="evidence" value="ECO:0007669"/>
    <property type="project" value="UniProtKB-KW"/>
</dbReference>
<comment type="caution">
    <text evidence="2">The sequence shown here is derived from an EMBL/GenBank/DDBJ whole genome shotgun (WGS) entry which is preliminary data.</text>
</comment>
<keyword evidence="2" id="KW-0645">Protease</keyword>
<dbReference type="AlphaFoldDB" id="A0A7X5YLZ0"/>
<gene>
    <name evidence="2" type="ORF">GGQ87_002681</name>
</gene>
<organism evidence="2 3">
    <name type="scientific">Brevundimonas alba</name>
    <dbReference type="NCBI Taxonomy" id="74314"/>
    <lineage>
        <taxon>Bacteria</taxon>
        <taxon>Pseudomonadati</taxon>
        <taxon>Pseudomonadota</taxon>
        <taxon>Alphaproteobacteria</taxon>
        <taxon>Caulobacterales</taxon>
        <taxon>Caulobacteraceae</taxon>
        <taxon>Brevundimonas</taxon>
    </lineage>
</organism>
<reference evidence="2 3" key="1">
    <citation type="submission" date="2020-03" db="EMBL/GenBank/DDBJ databases">
        <title>Genomic Encyclopedia of Type Strains, Phase IV (KMG-IV): sequencing the most valuable type-strain genomes for metagenomic binning, comparative biology and taxonomic classification.</title>
        <authorList>
            <person name="Goeker M."/>
        </authorList>
    </citation>
    <scope>NUCLEOTIDE SEQUENCE [LARGE SCALE GENOMIC DNA]</scope>
    <source>
        <strain evidence="2 3">DSM 4736</strain>
    </source>
</reference>
<feature type="region of interest" description="Disordered" evidence="1">
    <location>
        <begin position="182"/>
        <end position="204"/>
    </location>
</feature>
<keyword evidence="3" id="KW-1185">Reference proteome</keyword>
<evidence type="ECO:0000256" key="1">
    <source>
        <dbReference type="SAM" id="MobiDB-lite"/>
    </source>
</evidence>
<protein>
    <submittedName>
        <fullName evidence="2">Putative secreted Zn-dependent protease</fullName>
    </submittedName>
</protein>
<accession>A0A7X5YLZ0</accession>
<dbReference type="Proteomes" id="UP000587415">
    <property type="component" value="Unassembled WGS sequence"/>
</dbReference>
<dbReference type="EMBL" id="JAATJM010000002">
    <property type="protein sequence ID" value="NJC42386.1"/>
    <property type="molecule type" value="Genomic_DNA"/>
</dbReference>
<proteinExistence type="predicted"/>
<evidence type="ECO:0000313" key="3">
    <source>
        <dbReference type="Proteomes" id="UP000587415"/>
    </source>
</evidence>
<dbReference type="Pfam" id="PF06037">
    <property type="entry name" value="DUF922"/>
    <property type="match status" value="1"/>
</dbReference>
<dbReference type="RefSeq" id="WP_168048559.1">
    <property type="nucleotide sequence ID" value="NZ_JAATJM010000002.1"/>
</dbReference>